<feature type="compositionally biased region" description="Polar residues" evidence="3">
    <location>
        <begin position="1462"/>
        <end position="1494"/>
    </location>
</feature>
<evidence type="ECO:0000256" key="3">
    <source>
        <dbReference type="SAM" id="MobiDB-lite"/>
    </source>
</evidence>
<feature type="region of interest" description="Disordered" evidence="3">
    <location>
        <begin position="1109"/>
        <end position="1154"/>
    </location>
</feature>
<feature type="region of interest" description="Disordered" evidence="3">
    <location>
        <begin position="1045"/>
        <end position="1075"/>
    </location>
</feature>
<dbReference type="GO" id="GO:0030036">
    <property type="term" value="P:actin cytoskeleton organization"/>
    <property type="evidence" value="ECO:0007669"/>
    <property type="project" value="UniProtKB-UniRule"/>
</dbReference>
<feature type="compositionally biased region" description="Polar residues" evidence="3">
    <location>
        <begin position="1414"/>
        <end position="1423"/>
    </location>
</feature>
<dbReference type="Gene3D" id="6.10.280.150">
    <property type="match status" value="2"/>
</dbReference>
<dbReference type="OrthoDB" id="1929108at2759"/>
<dbReference type="InterPro" id="IPR003124">
    <property type="entry name" value="WH2_dom"/>
</dbReference>
<evidence type="ECO:0000256" key="2">
    <source>
        <dbReference type="RuleBase" id="RU367034"/>
    </source>
</evidence>
<feature type="compositionally biased region" description="Basic and acidic residues" evidence="3">
    <location>
        <begin position="514"/>
        <end position="527"/>
    </location>
</feature>
<gene>
    <name evidence="5" type="ORF">Ahy_B02g061426</name>
</gene>
<comment type="subcellular location">
    <subcellularLocation>
        <location evidence="2">Cytoplasm</location>
        <location evidence="2">Cytoskeleton</location>
    </subcellularLocation>
</comment>
<keyword evidence="6" id="KW-1185">Reference proteome</keyword>
<feature type="compositionally biased region" description="Polar residues" evidence="3">
    <location>
        <begin position="1378"/>
        <end position="1401"/>
    </location>
</feature>
<dbReference type="InterPro" id="IPR028288">
    <property type="entry name" value="SCAR/WAVE_fam"/>
</dbReference>
<dbReference type="GO" id="GO:0003779">
    <property type="term" value="F:actin binding"/>
    <property type="evidence" value="ECO:0007669"/>
    <property type="project" value="UniProtKB-UniRule"/>
</dbReference>
<organism evidence="5 6">
    <name type="scientific">Arachis hypogaea</name>
    <name type="common">Peanut</name>
    <dbReference type="NCBI Taxonomy" id="3818"/>
    <lineage>
        <taxon>Eukaryota</taxon>
        <taxon>Viridiplantae</taxon>
        <taxon>Streptophyta</taxon>
        <taxon>Embryophyta</taxon>
        <taxon>Tracheophyta</taxon>
        <taxon>Spermatophyta</taxon>
        <taxon>Magnoliopsida</taxon>
        <taxon>eudicotyledons</taxon>
        <taxon>Gunneridae</taxon>
        <taxon>Pentapetalae</taxon>
        <taxon>rosids</taxon>
        <taxon>fabids</taxon>
        <taxon>Fabales</taxon>
        <taxon>Fabaceae</taxon>
        <taxon>Papilionoideae</taxon>
        <taxon>50 kb inversion clade</taxon>
        <taxon>dalbergioids sensu lato</taxon>
        <taxon>Dalbergieae</taxon>
        <taxon>Pterocarpus clade</taxon>
        <taxon>Arachis</taxon>
    </lineage>
</organism>
<evidence type="ECO:0000256" key="1">
    <source>
        <dbReference type="ARBA" id="ARBA00006993"/>
    </source>
</evidence>
<dbReference type="Gene3D" id="1.20.5.340">
    <property type="match status" value="1"/>
</dbReference>
<feature type="compositionally biased region" description="Basic and acidic residues" evidence="3">
    <location>
        <begin position="453"/>
        <end position="466"/>
    </location>
</feature>
<feature type="region of interest" description="Disordered" evidence="3">
    <location>
        <begin position="1374"/>
        <end position="1590"/>
    </location>
</feature>
<keyword evidence="2" id="KW-0206">Cytoskeleton</keyword>
<dbReference type="PROSITE" id="PS51082">
    <property type="entry name" value="WH2"/>
    <property type="match status" value="1"/>
</dbReference>
<feature type="compositionally biased region" description="Low complexity" evidence="3">
    <location>
        <begin position="468"/>
        <end position="482"/>
    </location>
</feature>
<comment type="similarity">
    <text evidence="1 2">Belongs to the SCAR/WAVE family.</text>
</comment>
<dbReference type="Proteomes" id="UP000289738">
    <property type="component" value="Chromosome B02"/>
</dbReference>
<proteinExistence type="inferred from homology"/>
<evidence type="ECO:0000313" key="6">
    <source>
        <dbReference type="Proteomes" id="UP000289738"/>
    </source>
</evidence>
<dbReference type="STRING" id="3818.A0A445AKX1"/>
<feature type="compositionally biased region" description="Basic and acidic residues" evidence="3">
    <location>
        <begin position="483"/>
        <end position="494"/>
    </location>
</feature>
<evidence type="ECO:0000313" key="5">
    <source>
        <dbReference type="EMBL" id="RYR27097.1"/>
    </source>
</evidence>
<feature type="compositionally biased region" description="Polar residues" evidence="3">
    <location>
        <begin position="1526"/>
        <end position="1538"/>
    </location>
</feature>
<keyword evidence="2" id="KW-0009">Actin-binding</keyword>
<feature type="region of interest" description="Disordered" evidence="3">
    <location>
        <begin position="436"/>
        <end position="533"/>
    </location>
</feature>
<evidence type="ECO:0000259" key="4">
    <source>
        <dbReference type="PROSITE" id="PS51082"/>
    </source>
</evidence>
<feature type="region of interest" description="Disordered" evidence="3">
    <location>
        <begin position="811"/>
        <end position="845"/>
    </location>
</feature>
<dbReference type="GO" id="GO:0005856">
    <property type="term" value="C:cytoskeleton"/>
    <property type="evidence" value="ECO:0007669"/>
    <property type="project" value="UniProtKB-SubCell"/>
</dbReference>
<feature type="domain" description="WH2" evidence="4">
    <location>
        <begin position="1588"/>
        <end position="1606"/>
    </location>
</feature>
<dbReference type="Gramene" id="arahy.Tifrunner.gnm2.ann2.Ah12g356900.1">
    <property type="protein sequence ID" value="arahy.Tifrunner.gnm2.ann2.Ah12g356900.1-CDS"/>
    <property type="gene ID" value="arahy.Tifrunner.gnm2.ann2.Ah12g356900"/>
</dbReference>
<sequence>MPLSKYHIRNEYGLADPELYRAADVRDDPEALLEAVAMGGLVGLLRQLGDLAEFAAEIFHDLHEEVMATAARGHGLMTRVQQLEAEVPSLEKAFFSQTHHSSFYTNGGVDWHPNLRSEQNLVTQGDLPRFIMDSYEECRGPPRLFLLDKFDVAGAGACLKRYTDPSFFKMESASFETKMVEVHREKRIRKIKQKKGQRLRDGEGPNVAPSHAKLHQLLLEERIENGYTDPARLVKLKKRQLSGSAVEVKDGKSYMTKFLETASPDHKMIYETSIIPLSVKPMSDDTSEAGIKMLEISGTSPVKRRLGNENTYPSPNQQESELKGFSEMDGKANGDVVKVKEQKFSRVTDEISSNHPKFPMETELAVDEQKKIEGILDGYHSDTISEVDNYMDALNTMESELETDNECKPKRRLLNIQKATDGDGKENYQPEARFSYSQSFGDSSTSDEIGSFKQDRNEEQIEEHAQLSDSRSTGTSSMSDNSLFRRDGDDHTEMQSHFSDSPSIGNSSMSDDNSSSKKERSPSHHTDSLSSVVENIQSEPILLTKTKIYEPEVEDTLPRQPPHIVVHDAPDGEEEISDSGQASNELMTSGHVLCSVHGPASPVTLPPQAQSDELPFDPVELNSTVEEDEERTDRMKSMVAEPVSLYAVKEDACPLDLSDKNSLDKLDNYDPNVQSDDLLQFSNNLELVQENEGSDLSEIKKLQVESPNKNSLEVLVDRDIGSTGEDPISSSMEELDLNSGTMAVLDCQDLKDEDCIISTQLGSEDLAPVVDVPPMSCLTGELSSDVTHNNPQDEPSLAKNEQVCSDVESISEEGLVPGDEIRSTSGVDPVEGDGHVKELSSPDTPVMVNDVFSENVDSEDQAVSTVPSVNSDDKDAGILTCPAPSGSSSSLQKPLSSSLDYYKMEMESNEVKSTQILKDLNVEKMDSQLEQLTAISPLDVIYSPTINCTDTEECLSAVADPHEKEMEVNKAVARESLTELERQNEMDQPIASSAGVQLNLEKQGPGDLSNLERCNDNQNSSPWEKLQHSASVDDMKMVQEFSGLDSQQSESIFDDLNDPSQNKRESFSSPFNKLESGSDVELFSRSHGGEWDAEFMLSGEGNIASEKTQLEKESIHATPDFPSDDHADELSSSHPLPQSSSQEVNPTEHVMEPSKSLPDLFTESAENNLDEMPPMPPLPPMQWRMGKVQHSSPFLQREQVEVNQASFQPMLPSGQPMLPIEPDNTAQFGFPTSERDNLLSQNPFVPVMAVSDKLQSSGFPVGVSGHPVAIPFQFPIMVNEANGQYLLLDRSQIANPFYTLPVVTTSRPQHGYIVASEGLMAQNSTLYPPTPSADFSASVTDFTSPQEKLTQSPSQLMTETSLEVKAHEHPIRNDVPVATSQDSHVTSGQDSISADEQTQPLILSKTETSEDDSLQQSTDNRLSAESPPHAYVVASEGETVESSDPCPPIPPAECAVPEHDSISPQEKQIHPPSQFSTEASSEVKTPNQSMSNAEVGQGHLPISLMLPPHMNSMAPNQHFLPPEGETSLSLDASDQTSDFESERTNPKPKNKLPRPRNPLIDAVAAHDKSKLRKVTERVVPQTAPKTDERDSLLEQIRTKSFNLKPTVATRPSIQGPKTNLKLAAILEKANAIRQALAGSDEDDDADSWSE</sequence>
<feature type="compositionally biased region" description="Low complexity" evidence="3">
    <location>
        <begin position="1132"/>
        <end position="1143"/>
    </location>
</feature>
<feature type="region of interest" description="Disordered" evidence="3">
    <location>
        <begin position="1000"/>
        <end position="1029"/>
    </location>
</feature>
<dbReference type="GO" id="GO:2000601">
    <property type="term" value="P:positive regulation of Arp2/3 complex-mediated actin nucleation"/>
    <property type="evidence" value="ECO:0007669"/>
    <property type="project" value="TreeGrafter"/>
</dbReference>
<dbReference type="EMBL" id="SDMP01000012">
    <property type="protein sequence ID" value="RYR27097.1"/>
    <property type="molecule type" value="Genomic_DNA"/>
</dbReference>
<feature type="compositionally biased region" description="Polar residues" evidence="3">
    <location>
        <begin position="436"/>
        <end position="448"/>
    </location>
</feature>
<dbReference type="GO" id="GO:0034237">
    <property type="term" value="F:protein kinase A regulatory subunit binding"/>
    <property type="evidence" value="ECO:0007669"/>
    <property type="project" value="TreeGrafter"/>
</dbReference>
<keyword evidence="2" id="KW-0963">Cytoplasm</keyword>
<dbReference type="GO" id="GO:0071933">
    <property type="term" value="F:Arp2/3 complex binding"/>
    <property type="evidence" value="ECO:0007669"/>
    <property type="project" value="TreeGrafter"/>
</dbReference>
<reference evidence="5 6" key="1">
    <citation type="submission" date="2019-01" db="EMBL/GenBank/DDBJ databases">
        <title>Sequencing of cultivated peanut Arachis hypogaea provides insights into genome evolution and oil improvement.</title>
        <authorList>
            <person name="Chen X."/>
        </authorList>
    </citation>
    <scope>NUCLEOTIDE SEQUENCE [LARGE SCALE GENOMIC DNA]</scope>
    <source>
        <strain evidence="6">cv. Fuhuasheng</strain>
        <tissue evidence="5">Leaves</tissue>
    </source>
</reference>
<protein>
    <recommendedName>
        <fullName evidence="2">Protein SCAR</fullName>
    </recommendedName>
    <alternativeName>
        <fullName evidence="2">Protein WAVE</fullName>
    </alternativeName>
</protein>
<feature type="compositionally biased region" description="Basic and acidic residues" evidence="3">
    <location>
        <begin position="1564"/>
        <end position="1576"/>
    </location>
</feature>
<feature type="region of interest" description="Disordered" evidence="3">
    <location>
        <begin position="1166"/>
        <end position="1185"/>
    </location>
</feature>
<accession>A0A445AKX1</accession>
<comment type="caution">
    <text evidence="5">The sequence shown here is derived from an EMBL/GenBank/DDBJ whole genome shotgun (WGS) entry which is preliminary data.</text>
</comment>
<feature type="compositionally biased region" description="Polar residues" evidence="3">
    <location>
        <begin position="495"/>
        <end position="505"/>
    </location>
</feature>
<dbReference type="PANTHER" id="PTHR12902">
    <property type="entry name" value="WASP-1"/>
    <property type="match status" value="1"/>
</dbReference>
<comment type="function">
    <text evidence="2">Involved in regulation of actin and microtubule organization. Part of a WAVE complex that activates the Arp2/3 complex.</text>
</comment>
<dbReference type="PANTHER" id="PTHR12902:SF1">
    <property type="entry name" value="WISKOTT-ALDRICH SYNDROME PROTEIN FAMILY MEMBER"/>
    <property type="match status" value="1"/>
</dbReference>
<name>A0A445AKX1_ARAHY</name>